<evidence type="ECO:0008006" key="3">
    <source>
        <dbReference type="Google" id="ProtNLM"/>
    </source>
</evidence>
<dbReference type="Gene3D" id="2.60.120.1140">
    <property type="entry name" value="Protein of unknown function DUF192"/>
    <property type="match status" value="1"/>
</dbReference>
<dbReference type="Pfam" id="PF02643">
    <property type="entry name" value="DUF192"/>
    <property type="match status" value="1"/>
</dbReference>
<evidence type="ECO:0000313" key="2">
    <source>
        <dbReference type="Proteomes" id="UP000230595"/>
    </source>
</evidence>
<dbReference type="Proteomes" id="UP000230595">
    <property type="component" value="Unassembled WGS sequence"/>
</dbReference>
<gene>
    <name evidence="1" type="ORF">COS33_00880</name>
</gene>
<accession>A0A2M7CQB4</accession>
<protein>
    <recommendedName>
        <fullName evidence="3">DUF192 domain-containing protein</fullName>
    </recommendedName>
</protein>
<evidence type="ECO:0000313" key="1">
    <source>
        <dbReference type="EMBL" id="PIV31870.1"/>
    </source>
</evidence>
<organism evidence="1 2">
    <name type="scientific">Candidatus Wolfebacteria bacterium CG02_land_8_20_14_3_00_37_12</name>
    <dbReference type="NCBI Taxonomy" id="1975066"/>
    <lineage>
        <taxon>Bacteria</taxon>
        <taxon>Candidatus Wolfeibacteriota</taxon>
    </lineage>
</organism>
<dbReference type="InterPro" id="IPR038695">
    <property type="entry name" value="Saro_0823-like_sf"/>
</dbReference>
<dbReference type="AlphaFoldDB" id="A0A2M7CQB4"/>
<dbReference type="EMBL" id="PEUH01000016">
    <property type="protein sequence ID" value="PIV31870.1"/>
    <property type="molecule type" value="Genomic_DNA"/>
</dbReference>
<sequence length="134" mass="14922">MRKFKHIVLIILGIFVGLVLFFIGKANLANDAEKIILNISGKEYSLYTARTVLEKAKGLSGITELKGADGMVFFFSPESKPTFWNKETYLDLELIWMNGDEIVGRDFLPPEDSAGLITKSAPAKIDKVVEIVIK</sequence>
<name>A0A2M7CQB4_9BACT</name>
<reference evidence="2" key="1">
    <citation type="submission" date="2017-09" db="EMBL/GenBank/DDBJ databases">
        <title>Depth-based differentiation of microbial function through sediment-hosted aquifers and enrichment of novel symbionts in the deep terrestrial subsurface.</title>
        <authorList>
            <person name="Probst A.J."/>
            <person name="Ladd B."/>
            <person name="Jarett J.K."/>
            <person name="Geller-Mcgrath D.E."/>
            <person name="Sieber C.M.K."/>
            <person name="Emerson J.B."/>
            <person name="Anantharaman K."/>
            <person name="Thomas B.C."/>
            <person name="Malmstrom R."/>
            <person name="Stieglmeier M."/>
            <person name="Klingl A."/>
            <person name="Woyke T."/>
            <person name="Ryan C.M."/>
            <person name="Banfield J.F."/>
        </authorList>
    </citation>
    <scope>NUCLEOTIDE SEQUENCE [LARGE SCALE GENOMIC DNA]</scope>
</reference>
<proteinExistence type="predicted"/>
<comment type="caution">
    <text evidence="1">The sequence shown here is derived from an EMBL/GenBank/DDBJ whole genome shotgun (WGS) entry which is preliminary data.</text>
</comment>
<dbReference type="InterPro" id="IPR003795">
    <property type="entry name" value="DUF192"/>
</dbReference>